<dbReference type="EMBL" id="JAFMNX010000001">
    <property type="protein sequence ID" value="MBS9719745.1"/>
    <property type="molecule type" value="Genomic_DNA"/>
</dbReference>
<evidence type="ECO:0000313" key="2">
    <source>
        <dbReference type="EMBL" id="MBS9719745.1"/>
    </source>
</evidence>
<organism evidence="2 3">
    <name type="scientific">Tianweitania aestuarii</name>
    <dbReference type="NCBI Taxonomy" id="2814886"/>
    <lineage>
        <taxon>Bacteria</taxon>
        <taxon>Pseudomonadati</taxon>
        <taxon>Pseudomonadota</taxon>
        <taxon>Alphaproteobacteria</taxon>
        <taxon>Hyphomicrobiales</taxon>
        <taxon>Phyllobacteriaceae</taxon>
        <taxon>Tianweitania</taxon>
    </lineage>
</organism>
<feature type="domain" description="DUF2007" evidence="1">
    <location>
        <begin position="1"/>
        <end position="65"/>
    </location>
</feature>
<name>A0ABS5RRR2_9HYPH</name>
<dbReference type="RefSeq" id="WP_213983354.1">
    <property type="nucleotide sequence ID" value="NZ_JAFMNX010000001.1"/>
</dbReference>
<dbReference type="InterPro" id="IPR018551">
    <property type="entry name" value="DUF2007"/>
</dbReference>
<reference evidence="2 3" key="1">
    <citation type="submission" date="2021-03" db="EMBL/GenBank/DDBJ databases">
        <title>Tianweitania aestuarii sp. nov., isolated from a tidal flat.</title>
        <authorList>
            <person name="Park S."/>
            <person name="Yoon J.-H."/>
        </authorList>
    </citation>
    <scope>NUCLEOTIDE SEQUENCE [LARGE SCALE GENOMIC DNA]</scope>
    <source>
        <strain evidence="2 3">BSSL-BM11</strain>
    </source>
</reference>
<protein>
    <submittedName>
        <fullName evidence="2">DUF2007 domain-containing protein</fullName>
    </submittedName>
</protein>
<evidence type="ECO:0000259" key="1">
    <source>
        <dbReference type="Pfam" id="PF09413"/>
    </source>
</evidence>
<comment type="caution">
    <text evidence="2">The sequence shown here is derived from an EMBL/GenBank/DDBJ whole genome shotgun (WGS) entry which is preliminary data.</text>
</comment>
<keyword evidence="3" id="KW-1185">Reference proteome</keyword>
<dbReference type="Proteomes" id="UP001297272">
    <property type="component" value="Unassembled WGS sequence"/>
</dbReference>
<evidence type="ECO:0000313" key="3">
    <source>
        <dbReference type="Proteomes" id="UP001297272"/>
    </source>
</evidence>
<accession>A0ABS5RRR2</accession>
<dbReference type="Pfam" id="PF09413">
    <property type="entry name" value="DUF2007"/>
    <property type="match status" value="1"/>
</dbReference>
<gene>
    <name evidence="2" type="ORF">JYU29_03480</name>
</gene>
<dbReference type="Gene3D" id="3.30.70.790">
    <property type="entry name" value="UreE, C-terminal domain"/>
    <property type="match status" value="1"/>
</dbReference>
<dbReference type="InterPro" id="IPR011322">
    <property type="entry name" value="N-reg_PII-like_a/b"/>
</dbReference>
<dbReference type="SUPFAM" id="SSF54913">
    <property type="entry name" value="GlnB-like"/>
    <property type="match status" value="1"/>
</dbReference>
<sequence>MIELLRTNDLVVISFVESLMRDAGIACFVADQNMSIMEGSLGVLARRVMVDADDADAARKLLADAGIEAEIKRD</sequence>
<proteinExistence type="predicted"/>